<proteinExistence type="inferred from homology"/>
<dbReference type="SUPFAM" id="SSF54373">
    <property type="entry name" value="FAD-linked reductases, C-terminal domain"/>
    <property type="match status" value="1"/>
</dbReference>
<dbReference type="EMBL" id="MTHD01000004">
    <property type="protein sequence ID" value="OMG53017.1"/>
    <property type="molecule type" value="Genomic_DNA"/>
</dbReference>
<dbReference type="Proteomes" id="UP000187526">
    <property type="component" value="Unassembled WGS sequence"/>
</dbReference>
<dbReference type="GO" id="GO:0055130">
    <property type="term" value="P:D-alanine catabolic process"/>
    <property type="evidence" value="ECO:0007669"/>
    <property type="project" value="TreeGrafter"/>
</dbReference>
<dbReference type="RefSeq" id="WP_076095644.1">
    <property type="nucleotide sequence ID" value="NZ_MTHD01000004.1"/>
</dbReference>
<evidence type="ECO:0000256" key="1">
    <source>
        <dbReference type="ARBA" id="ARBA00009410"/>
    </source>
</evidence>
<dbReference type="Pfam" id="PF01266">
    <property type="entry name" value="DAO"/>
    <property type="match status" value="1"/>
</dbReference>
<dbReference type="NCBIfam" id="NF001933">
    <property type="entry name" value="PRK00711.1"/>
    <property type="match status" value="1"/>
</dbReference>
<protein>
    <submittedName>
        <fullName evidence="4">Amino acid dehydrogenase</fullName>
    </submittedName>
</protein>
<dbReference type="OrthoDB" id="18526at2"/>
<keyword evidence="5" id="KW-1185">Reference proteome</keyword>
<dbReference type="GO" id="GO:0005737">
    <property type="term" value="C:cytoplasm"/>
    <property type="evidence" value="ECO:0007669"/>
    <property type="project" value="TreeGrafter"/>
</dbReference>
<keyword evidence="2" id="KW-0560">Oxidoreductase</keyword>
<evidence type="ECO:0000313" key="4">
    <source>
        <dbReference type="EMBL" id="OMG53017.1"/>
    </source>
</evidence>
<dbReference type="PANTHER" id="PTHR13847">
    <property type="entry name" value="SARCOSINE DEHYDROGENASE-RELATED"/>
    <property type="match status" value="1"/>
</dbReference>
<dbReference type="GO" id="GO:0008718">
    <property type="term" value="F:D-amino-acid dehydrogenase activity"/>
    <property type="evidence" value="ECO:0007669"/>
    <property type="project" value="TreeGrafter"/>
</dbReference>
<organism evidence="4 5">
    <name type="scientific">Azonexus hydrophilus</name>
    <dbReference type="NCBI Taxonomy" id="418702"/>
    <lineage>
        <taxon>Bacteria</taxon>
        <taxon>Pseudomonadati</taxon>
        <taxon>Pseudomonadota</taxon>
        <taxon>Betaproteobacteria</taxon>
        <taxon>Rhodocyclales</taxon>
        <taxon>Azonexaceae</taxon>
        <taxon>Azonexus</taxon>
    </lineage>
</organism>
<gene>
    <name evidence="4" type="ORF">BJN45_12310</name>
</gene>
<dbReference type="Gene3D" id="3.50.50.60">
    <property type="entry name" value="FAD/NAD(P)-binding domain"/>
    <property type="match status" value="2"/>
</dbReference>
<comment type="caution">
    <text evidence="4">The sequence shown here is derived from an EMBL/GenBank/DDBJ whole genome shotgun (WGS) entry which is preliminary data.</text>
</comment>
<dbReference type="STRING" id="418702.BJN45_12310"/>
<dbReference type="InterPro" id="IPR006076">
    <property type="entry name" value="FAD-dep_OxRdtase"/>
</dbReference>
<accession>A0A1R1I2U7</accession>
<dbReference type="GO" id="GO:0005886">
    <property type="term" value="C:plasma membrane"/>
    <property type="evidence" value="ECO:0007669"/>
    <property type="project" value="TreeGrafter"/>
</dbReference>
<dbReference type="Gene3D" id="3.30.9.10">
    <property type="entry name" value="D-Amino Acid Oxidase, subunit A, domain 2"/>
    <property type="match status" value="1"/>
</dbReference>
<dbReference type="SUPFAM" id="SSF51905">
    <property type="entry name" value="FAD/NAD(P)-binding domain"/>
    <property type="match status" value="1"/>
</dbReference>
<comment type="similarity">
    <text evidence="1">Belongs to the DadA oxidoreductase family.</text>
</comment>
<name>A0A1R1I2U7_9RHOO</name>
<evidence type="ECO:0000313" key="5">
    <source>
        <dbReference type="Proteomes" id="UP000187526"/>
    </source>
</evidence>
<dbReference type="PANTHER" id="PTHR13847:SF280">
    <property type="entry name" value="D-AMINO ACID DEHYDROGENASE"/>
    <property type="match status" value="1"/>
</dbReference>
<dbReference type="AlphaFoldDB" id="A0A1R1I2U7"/>
<feature type="domain" description="FAD dependent oxidoreductase" evidence="3">
    <location>
        <begin position="2"/>
        <end position="402"/>
    </location>
</feature>
<reference evidence="4 5" key="1">
    <citation type="submission" date="2016-10" db="EMBL/GenBank/DDBJ databases">
        <title>Alkaliphiles isolated from bioreactors.</title>
        <authorList>
            <person name="Salah Z."/>
            <person name="Rout S.P."/>
            <person name="Humphreys P.N."/>
        </authorList>
    </citation>
    <scope>NUCLEOTIDE SEQUENCE [LARGE SCALE GENOMIC DNA]</scope>
    <source>
        <strain evidence="4 5">ZS02</strain>
    </source>
</reference>
<evidence type="ECO:0000256" key="2">
    <source>
        <dbReference type="ARBA" id="ARBA00023002"/>
    </source>
</evidence>
<evidence type="ECO:0000259" key="3">
    <source>
        <dbReference type="Pfam" id="PF01266"/>
    </source>
</evidence>
<sequence>MKILVLGAGLLGTSSAWYLRAAGHDVTVIDRQPAAALETSFANGGQISVSHAEPWANPHVLPRLLKWLGRRDAPLLWHWRADPAQWAWGLRFLRECLPGRTQANIAAILGLALYSRERLQVLRAELGLEYDQLQRGILHIYTDHDELAAAMKAAHLMARHGLDREMLDAQACLVIEPALAGAGSLLVGGDYTASDESGDACRFTQALAERAAAAGVVFRHGVHVDRIATGGGRVAGVLVHDADGASLETADAYVVALGSYSPLLLRPLGLSLPICPAKGYSATLTLANEASAPSVSITDDERKLVFSRLGNRLRVAGTAEFNGYDLTLDPVRCQALIDRTQQLFPDLQIVGEPEFWCGLRPATPSNVPVIGRSRLPNLWLNTGHGTLGWTMACGSGAALADLVDGRRPAPEFPFLRG</sequence>
<dbReference type="InterPro" id="IPR036188">
    <property type="entry name" value="FAD/NAD-bd_sf"/>
</dbReference>